<dbReference type="OrthoDB" id="158573at2"/>
<dbReference type="SUPFAM" id="SSF51735">
    <property type="entry name" value="NAD(P)-binding Rossmann-fold domains"/>
    <property type="match status" value="1"/>
</dbReference>
<dbReference type="InterPro" id="IPR002347">
    <property type="entry name" value="SDR_fam"/>
</dbReference>
<evidence type="ECO:0000313" key="4">
    <source>
        <dbReference type="Proteomes" id="UP000305282"/>
    </source>
</evidence>
<dbReference type="PANTHER" id="PTHR44196:SF1">
    <property type="entry name" value="DEHYDROGENASE_REDUCTASE SDR FAMILY MEMBER 7B"/>
    <property type="match status" value="1"/>
</dbReference>
<organism evidence="3 4">
    <name type="scientific">Candidatus Frankia alpina</name>
    <dbReference type="NCBI Taxonomy" id="2699483"/>
    <lineage>
        <taxon>Bacteria</taxon>
        <taxon>Bacillati</taxon>
        <taxon>Actinomycetota</taxon>
        <taxon>Actinomycetes</taxon>
        <taxon>Frankiales</taxon>
        <taxon>Frankiaceae</taxon>
        <taxon>Frankia</taxon>
    </lineage>
</organism>
<dbReference type="Pfam" id="PF00106">
    <property type="entry name" value="adh_short"/>
    <property type="match status" value="1"/>
</dbReference>
<dbReference type="EMBL" id="SSXH01000240">
    <property type="protein sequence ID" value="THJ74456.1"/>
    <property type="molecule type" value="Genomic_DNA"/>
</dbReference>
<evidence type="ECO:0000256" key="1">
    <source>
        <dbReference type="ARBA" id="ARBA00006484"/>
    </source>
</evidence>
<protein>
    <submittedName>
        <fullName evidence="3">SDR family NAD(P)-dependent oxidoreductase</fullName>
    </submittedName>
</protein>
<keyword evidence="2" id="KW-0560">Oxidoreductase</keyword>
<comment type="caution">
    <text evidence="3">The sequence shown here is derived from an EMBL/GenBank/DDBJ whole genome shotgun (WGS) entry which is preliminary data.</text>
</comment>
<name>A0A4S5EQ97_9ACTN</name>
<dbReference type="PRINTS" id="PR00081">
    <property type="entry name" value="GDHRDH"/>
</dbReference>
<proteinExistence type="inferred from homology"/>
<dbReference type="GO" id="GO:0016491">
    <property type="term" value="F:oxidoreductase activity"/>
    <property type="evidence" value="ECO:0007669"/>
    <property type="project" value="UniProtKB-KW"/>
</dbReference>
<reference evidence="3 4" key="1">
    <citation type="submission" date="2019-04" db="EMBL/GenBank/DDBJ databases">
        <title>Draft genome sequences for three unisolated Alnus-infective Frankia Sp+ strains, AgTrS, AiOr and AvVan, the first sequenced Frankia strains able to sporulate in-planta.</title>
        <authorList>
            <person name="Bethencourt L."/>
            <person name="Vautrin F."/>
            <person name="Taib N."/>
            <person name="Dubost A."/>
            <person name="Castro-Garcia L."/>
            <person name="Imbaud O."/>
            <person name="Abrouk D."/>
            <person name="Fournier P."/>
            <person name="Briolay J."/>
            <person name="Nguyen A."/>
            <person name="Normand P."/>
            <person name="Fernandez M.P."/>
            <person name="Brochier-Armanet C."/>
            <person name="Herrera-Belaroussi A."/>
        </authorList>
    </citation>
    <scope>NUCLEOTIDE SEQUENCE [LARGE SCALE GENOMIC DNA]</scope>
    <source>
        <strain evidence="3 4">AvVan</strain>
    </source>
</reference>
<evidence type="ECO:0000256" key="2">
    <source>
        <dbReference type="ARBA" id="ARBA00023002"/>
    </source>
</evidence>
<comment type="similarity">
    <text evidence="1">Belongs to the short-chain dehydrogenases/reductases (SDR) family.</text>
</comment>
<dbReference type="GO" id="GO:0016020">
    <property type="term" value="C:membrane"/>
    <property type="evidence" value="ECO:0007669"/>
    <property type="project" value="TreeGrafter"/>
</dbReference>
<accession>A0A4S5EQ97</accession>
<evidence type="ECO:0000313" key="3">
    <source>
        <dbReference type="EMBL" id="THJ74456.1"/>
    </source>
</evidence>
<gene>
    <name evidence="3" type="ORF">E7Y31_11365</name>
</gene>
<dbReference type="PANTHER" id="PTHR44196">
    <property type="entry name" value="DEHYDROGENASE/REDUCTASE SDR FAMILY MEMBER 7B"/>
    <property type="match status" value="1"/>
</dbReference>
<dbReference type="CDD" id="cd05233">
    <property type="entry name" value="SDR_c"/>
    <property type="match status" value="1"/>
</dbReference>
<keyword evidence="4" id="KW-1185">Reference proteome</keyword>
<dbReference type="Proteomes" id="UP000305282">
    <property type="component" value="Unassembled WGS sequence"/>
</dbReference>
<dbReference type="RefSeq" id="WP_136448133.1">
    <property type="nucleotide sequence ID" value="NZ_SSXH01000240.1"/>
</dbReference>
<dbReference type="InterPro" id="IPR036291">
    <property type="entry name" value="NAD(P)-bd_dom_sf"/>
</dbReference>
<dbReference type="Gene3D" id="3.40.50.720">
    <property type="entry name" value="NAD(P)-binding Rossmann-like Domain"/>
    <property type="match status" value="1"/>
</dbReference>
<sequence length="253" mass="26203">MTVRPAGGTAADAVPLAGHVAVVTGASSGIGRATALRLAAGGATVLALGRDQARLDGLGKEARGPGTLLPIRLDLTDDTAVADVTARHGRVDHLVHSAGAYASARVDAASLADLDAQYLANVRAPYALTQRLLPALRVAGADGGADIVIVNSTQGVRAGAGTGQFAATQHAMRAFADSLRQEINADGIRVATIHLGRTATPRQETIYAREGREYAPALLIQADDVADLVDYLIRLPPTAEITELHLRPAKKSY</sequence>
<dbReference type="AlphaFoldDB" id="A0A4S5EQ97"/>